<dbReference type="Pfam" id="PF18694">
    <property type="entry name" value="TDP-43_N"/>
    <property type="match status" value="1"/>
</dbReference>
<proteinExistence type="predicted"/>
<feature type="coiled-coil region" evidence="1">
    <location>
        <begin position="473"/>
        <end position="564"/>
    </location>
</feature>
<accession>A0A016T651</accession>
<feature type="coiled-coil region" evidence="1">
    <location>
        <begin position="312"/>
        <end position="339"/>
    </location>
</feature>
<feature type="domain" description="TAR DNA-binding protein 43 N-terminal" evidence="3">
    <location>
        <begin position="137"/>
        <end position="202"/>
    </location>
</feature>
<dbReference type="InterPro" id="IPR041105">
    <property type="entry name" value="TDP-43_N"/>
</dbReference>
<dbReference type="OrthoDB" id="2020831at2759"/>
<dbReference type="Proteomes" id="UP000024635">
    <property type="component" value="Unassembled WGS sequence"/>
</dbReference>
<reference evidence="5" key="1">
    <citation type="journal article" date="2015" name="Nat. Genet.">
        <title>The genome and transcriptome of the zoonotic hookworm Ancylostoma ceylanicum identify infection-specific gene families.</title>
        <authorList>
            <person name="Schwarz E.M."/>
            <person name="Hu Y."/>
            <person name="Antoshechkin I."/>
            <person name="Miller M.M."/>
            <person name="Sternberg P.W."/>
            <person name="Aroian R.V."/>
        </authorList>
    </citation>
    <scope>NUCLEOTIDE SEQUENCE</scope>
    <source>
        <strain evidence="5">HY135</strain>
    </source>
</reference>
<name>A0A016T651_9BILA</name>
<evidence type="ECO:0000313" key="4">
    <source>
        <dbReference type="EMBL" id="EYB98059.1"/>
    </source>
</evidence>
<feature type="coiled-coil region" evidence="1">
    <location>
        <begin position="371"/>
        <end position="423"/>
    </location>
</feature>
<evidence type="ECO:0000313" key="5">
    <source>
        <dbReference type="Proteomes" id="UP000024635"/>
    </source>
</evidence>
<evidence type="ECO:0000256" key="2">
    <source>
        <dbReference type="SAM" id="MobiDB-lite"/>
    </source>
</evidence>
<organism evidence="4 5">
    <name type="scientific">Ancylostoma ceylanicum</name>
    <dbReference type="NCBI Taxonomy" id="53326"/>
    <lineage>
        <taxon>Eukaryota</taxon>
        <taxon>Metazoa</taxon>
        <taxon>Ecdysozoa</taxon>
        <taxon>Nematoda</taxon>
        <taxon>Chromadorea</taxon>
        <taxon>Rhabditida</taxon>
        <taxon>Rhabditina</taxon>
        <taxon>Rhabditomorpha</taxon>
        <taxon>Strongyloidea</taxon>
        <taxon>Ancylostomatidae</taxon>
        <taxon>Ancylostomatinae</taxon>
        <taxon>Ancylostoma</taxon>
    </lineage>
</organism>
<dbReference type="CDD" id="cd19609">
    <property type="entry name" value="NTD_TDP-43"/>
    <property type="match status" value="1"/>
</dbReference>
<evidence type="ECO:0000256" key="1">
    <source>
        <dbReference type="SAM" id="Coils"/>
    </source>
</evidence>
<comment type="caution">
    <text evidence="4">The sequence shown here is derived from an EMBL/GenBank/DDBJ whole genome shotgun (WGS) entry which is preliminary data.</text>
</comment>
<dbReference type="EMBL" id="JARK01001470">
    <property type="protein sequence ID" value="EYB98059.1"/>
    <property type="molecule type" value="Genomic_DNA"/>
</dbReference>
<feature type="region of interest" description="Disordered" evidence="2">
    <location>
        <begin position="246"/>
        <end position="273"/>
    </location>
</feature>
<sequence>MNNSRSPLDSSSATRRLLLSFLTARFPVVSSAVRPAVNDGRNRFKGWPSPPKLRPPCPVVCVVCCAVCVREEFDPPSGPRLAALSQPGYDEQPNRHRERNIKRSCKPLVVRKVSSHLNLFLELLAPVWTASVRSLRVSVEPAEVELDEDDGLLWTSLQTAFPGCSGMYYRERDSDCRSSVKFDGKKFLPPGGAWNDRDYYVTLSQRCHAGLQSLGNYESATRQFERSVNAVQKLLGSNLFEIPYRSRKDTGKTSPDSGLENEKRVVATETAEPQTAIQERERLLQKSGRKLSPIEQQFVDLAKISTGKDVIIDQQREEMRKANEKLIQGEKELRIQQEKCGDMEARLRAMDDELNMLRKLSSEQNYLGDKVKELTTRLLDKETELARTREELEAKNRRLNDELREAREKNSSLALSLETATAKAAELSEQLQLAIVSREVLSNELAQLRPLANAIDINNADGVLAYLDALENAKRHEVQAAKAQAAANEIQSRFDELSELQTSVILDNTRLHARNNELEERVANFEKELQSLNEDWEKQVQKKKQEWEDAHREIETECSCMRKQLVDLQDVLATVTRDATENSRRSNDPLTTYSLV</sequence>
<keyword evidence="1" id="KW-0175">Coiled coil</keyword>
<keyword evidence="5" id="KW-1185">Reference proteome</keyword>
<gene>
    <name evidence="4" type="primary">Acey_s0134.g1825</name>
    <name evidence="4" type="synonym">Acey-C27H5.2</name>
    <name evidence="4" type="ORF">Y032_0134g1825</name>
</gene>
<protein>
    <recommendedName>
        <fullName evidence="3">TAR DNA-binding protein 43 N-terminal domain-containing protein</fullName>
    </recommendedName>
</protein>
<dbReference type="AlphaFoldDB" id="A0A016T651"/>
<evidence type="ECO:0000259" key="3">
    <source>
        <dbReference type="Pfam" id="PF18694"/>
    </source>
</evidence>